<dbReference type="PANTHER" id="PTHR21349:SF0">
    <property type="entry name" value="LARGE RIBOSOMAL SUBUNIT PROTEIN BL21M"/>
    <property type="match status" value="1"/>
</dbReference>
<dbReference type="GO" id="GO:0006412">
    <property type="term" value="P:translation"/>
    <property type="evidence" value="ECO:0007669"/>
    <property type="project" value="UniProtKB-UniRule"/>
</dbReference>
<keyword evidence="4 5" id="KW-0699">rRNA-binding</keyword>
<dbReference type="InterPro" id="IPR036164">
    <property type="entry name" value="bL21-like_sf"/>
</dbReference>
<dbReference type="GO" id="GO:0005737">
    <property type="term" value="C:cytoplasm"/>
    <property type="evidence" value="ECO:0007669"/>
    <property type="project" value="UniProtKB-ARBA"/>
</dbReference>
<evidence type="ECO:0000256" key="5">
    <source>
        <dbReference type="RuleBase" id="RU000562"/>
    </source>
</evidence>
<name>A0A0G0ESF7_UNCC3</name>
<evidence type="ECO:0000313" key="7">
    <source>
        <dbReference type="Proteomes" id="UP000034581"/>
    </source>
</evidence>
<gene>
    <name evidence="4" type="primary">rplU</name>
    <name evidence="6" type="ORF">UR67_C0001G0171</name>
</gene>
<comment type="caution">
    <text evidence="6">The sequence shown here is derived from an EMBL/GenBank/DDBJ whole genome shotgun (WGS) entry which is preliminary data.</text>
</comment>
<dbReference type="AlphaFoldDB" id="A0A0G0ESF7"/>
<sequence>MKYAVIETSGNQFQVAEGQIIETEKVEGEKGLELTFDKVLMIVDGEEVSVGTPYLEGKKVLAQIEEQTKADKLYIYKYKSKSRYRRKAGHRQLKTKIKINKI</sequence>
<dbReference type="InterPro" id="IPR001787">
    <property type="entry name" value="Ribosomal_bL21"/>
</dbReference>
<dbReference type="GO" id="GO:0005840">
    <property type="term" value="C:ribosome"/>
    <property type="evidence" value="ECO:0007669"/>
    <property type="project" value="UniProtKB-KW"/>
</dbReference>
<dbReference type="GO" id="GO:0003735">
    <property type="term" value="F:structural constituent of ribosome"/>
    <property type="evidence" value="ECO:0007669"/>
    <property type="project" value="InterPro"/>
</dbReference>
<dbReference type="GO" id="GO:0019843">
    <property type="term" value="F:rRNA binding"/>
    <property type="evidence" value="ECO:0007669"/>
    <property type="project" value="UniProtKB-UniRule"/>
</dbReference>
<proteinExistence type="inferred from homology"/>
<comment type="function">
    <text evidence="4 5">This protein binds to 23S rRNA in the presence of protein L20.</text>
</comment>
<keyword evidence="2 4" id="KW-0689">Ribosomal protein</keyword>
<comment type="similarity">
    <text evidence="1 4 5">Belongs to the bacterial ribosomal protein bL21 family.</text>
</comment>
<comment type="subunit">
    <text evidence="4">Part of the 50S ribosomal subunit. Contacts protein L20.</text>
</comment>
<dbReference type="SUPFAM" id="SSF141091">
    <property type="entry name" value="L21p-like"/>
    <property type="match status" value="1"/>
</dbReference>
<dbReference type="NCBIfam" id="TIGR00061">
    <property type="entry name" value="L21"/>
    <property type="match status" value="1"/>
</dbReference>
<protein>
    <recommendedName>
        <fullName evidence="4">Large ribosomal subunit protein bL21</fullName>
    </recommendedName>
</protein>
<dbReference type="InterPro" id="IPR028909">
    <property type="entry name" value="bL21-like"/>
</dbReference>
<evidence type="ECO:0000256" key="4">
    <source>
        <dbReference type="HAMAP-Rule" id="MF_01363"/>
    </source>
</evidence>
<dbReference type="PANTHER" id="PTHR21349">
    <property type="entry name" value="50S RIBOSOMAL PROTEIN L21"/>
    <property type="match status" value="1"/>
</dbReference>
<reference evidence="6 7" key="1">
    <citation type="journal article" date="2015" name="Nature">
        <title>rRNA introns, odd ribosomes, and small enigmatic genomes across a large radiation of phyla.</title>
        <authorList>
            <person name="Brown C.T."/>
            <person name="Hug L.A."/>
            <person name="Thomas B.C."/>
            <person name="Sharon I."/>
            <person name="Castelle C.J."/>
            <person name="Singh A."/>
            <person name="Wilkins M.J."/>
            <person name="Williams K.H."/>
            <person name="Banfield J.F."/>
        </authorList>
    </citation>
    <scope>NUCLEOTIDE SEQUENCE [LARGE SCALE GENOMIC DNA]</scope>
</reference>
<dbReference type="Proteomes" id="UP000034581">
    <property type="component" value="Unassembled WGS sequence"/>
</dbReference>
<evidence type="ECO:0000313" key="6">
    <source>
        <dbReference type="EMBL" id="KKP70262.1"/>
    </source>
</evidence>
<dbReference type="GO" id="GO:1990904">
    <property type="term" value="C:ribonucleoprotein complex"/>
    <property type="evidence" value="ECO:0007669"/>
    <property type="project" value="UniProtKB-KW"/>
</dbReference>
<dbReference type="EMBL" id="LBQB01000001">
    <property type="protein sequence ID" value="KKP70262.1"/>
    <property type="molecule type" value="Genomic_DNA"/>
</dbReference>
<dbReference type="HAMAP" id="MF_01363">
    <property type="entry name" value="Ribosomal_bL21"/>
    <property type="match status" value="1"/>
</dbReference>
<evidence type="ECO:0000256" key="1">
    <source>
        <dbReference type="ARBA" id="ARBA00008563"/>
    </source>
</evidence>
<keyword evidence="4 5" id="KW-0694">RNA-binding</keyword>
<organism evidence="6 7">
    <name type="scientific">candidate division CPR3 bacterium GW2011_GWF2_35_18</name>
    <dbReference type="NCBI Taxonomy" id="1618350"/>
    <lineage>
        <taxon>Bacteria</taxon>
        <taxon>Bacteria division CPR3</taxon>
    </lineage>
</organism>
<evidence type="ECO:0000256" key="2">
    <source>
        <dbReference type="ARBA" id="ARBA00022980"/>
    </source>
</evidence>
<accession>A0A0G0ESF7</accession>
<dbReference type="Pfam" id="PF00829">
    <property type="entry name" value="Ribosomal_L21p"/>
    <property type="match status" value="1"/>
</dbReference>
<keyword evidence="3 4" id="KW-0687">Ribonucleoprotein</keyword>
<evidence type="ECO:0000256" key="3">
    <source>
        <dbReference type="ARBA" id="ARBA00023274"/>
    </source>
</evidence>
<dbReference type="STRING" id="1618350.UR67_C0001G0171"/>